<accession>A0ABR4T5H2</accession>
<keyword evidence="5" id="KW-1185">Reference proteome</keyword>
<keyword evidence="2" id="KW-1133">Transmembrane helix</keyword>
<evidence type="ECO:0000313" key="4">
    <source>
        <dbReference type="EMBL" id="KEG42117.1"/>
    </source>
</evidence>
<feature type="compositionally biased region" description="Basic and acidic residues" evidence="1">
    <location>
        <begin position="1"/>
        <end position="10"/>
    </location>
</feature>
<comment type="caution">
    <text evidence="4">The sequence shown here is derived from an EMBL/GenBank/DDBJ whole genome shotgun (WGS) entry which is preliminary data.</text>
</comment>
<evidence type="ECO:0000313" key="5">
    <source>
        <dbReference type="Proteomes" id="UP000027632"/>
    </source>
</evidence>
<dbReference type="Pfam" id="PF07853">
    <property type="entry name" value="DUF1648"/>
    <property type="match status" value="1"/>
</dbReference>
<keyword evidence="2" id="KW-0812">Transmembrane</keyword>
<feature type="transmembrane region" description="Helical" evidence="2">
    <location>
        <begin position="67"/>
        <end position="89"/>
    </location>
</feature>
<reference evidence="4 5" key="1">
    <citation type="submission" date="2014-04" db="EMBL/GenBank/DDBJ databases">
        <title>Draft genome sequence of the novel Streptomyces griseorubens JSD-1 playing a role in carbon and nitrogen cycle.</title>
        <authorList>
            <consortium name="Shanghai Jiao Tong University"/>
            <person name="Feng H."/>
            <person name="Sun Y."/>
            <person name="Zhi Y."/>
            <person name="Mao L."/>
            <person name="Luo Y."/>
            <person name="Wei X."/>
            <person name="Zhou P."/>
        </authorList>
    </citation>
    <scope>NUCLEOTIDE SEQUENCE [LARGE SCALE GENOMIC DNA]</scope>
    <source>
        <strain evidence="4 5">JSD-1</strain>
    </source>
</reference>
<protein>
    <recommendedName>
        <fullName evidence="3">DUF1648 domain-containing protein</fullName>
    </recommendedName>
</protein>
<gene>
    <name evidence="4" type="ORF">DJ64_34065</name>
</gene>
<dbReference type="InterPro" id="IPR012867">
    <property type="entry name" value="DUF1648"/>
</dbReference>
<feature type="transmembrane region" description="Helical" evidence="2">
    <location>
        <begin position="21"/>
        <end position="43"/>
    </location>
</feature>
<keyword evidence="2" id="KW-0472">Membrane</keyword>
<feature type="transmembrane region" description="Helical" evidence="2">
    <location>
        <begin position="223"/>
        <end position="242"/>
    </location>
</feature>
<feature type="transmembrane region" description="Helical" evidence="2">
    <location>
        <begin position="101"/>
        <end position="119"/>
    </location>
</feature>
<proteinExistence type="predicted"/>
<sequence>MTERAERAERAGQAPGRGSAAVWGSGAWVVGVLALLVAFPLVARDRLPDRLATHWGTGGDPDSSMPFWAATVFPALLWLALAVAVLLTLWRARRNSGGATASSWIGVTLGFTGVTLLGAQASIVRANLDRTDWRDAGSVTVWAVVTLAGAVAVGAVALLIGRRARVTVPPVAGPALEIPEGQRFVWLSRVSNRWLHLTAAVCGIVSVGAAVAAMGGLTGLHTVWSAATFALGAVALLACASVQARVTEKGLEVAFGPLGWPARRWAADAIASAWVENRSAMQVGGWGYRLSGLGTTVMLRGGECLVIRTVKGKDFAVSVDDAERGAALLNSLIGQRAK</sequence>
<feature type="transmembrane region" description="Helical" evidence="2">
    <location>
        <begin position="194"/>
        <end position="217"/>
    </location>
</feature>
<evidence type="ECO:0000256" key="1">
    <source>
        <dbReference type="SAM" id="MobiDB-lite"/>
    </source>
</evidence>
<evidence type="ECO:0000259" key="3">
    <source>
        <dbReference type="Pfam" id="PF07853"/>
    </source>
</evidence>
<organism evidence="4 5">
    <name type="scientific">Streptomyces griseorubens</name>
    <dbReference type="NCBI Taxonomy" id="66897"/>
    <lineage>
        <taxon>Bacteria</taxon>
        <taxon>Bacillati</taxon>
        <taxon>Actinomycetota</taxon>
        <taxon>Actinomycetes</taxon>
        <taxon>Kitasatosporales</taxon>
        <taxon>Streptomycetaceae</taxon>
        <taxon>Streptomyces</taxon>
        <taxon>Streptomyces althioticus group</taxon>
    </lineage>
</organism>
<feature type="region of interest" description="Disordered" evidence="1">
    <location>
        <begin position="1"/>
        <end position="20"/>
    </location>
</feature>
<dbReference type="Proteomes" id="UP000027632">
    <property type="component" value="Unassembled WGS sequence"/>
</dbReference>
<evidence type="ECO:0000256" key="2">
    <source>
        <dbReference type="SAM" id="Phobius"/>
    </source>
</evidence>
<feature type="domain" description="DUF1648" evidence="3">
    <location>
        <begin position="32"/>
        <end position="77"/>
    </location>
</feature>
<feature type="transmembrane region" description="Helical" evidence="2">
    <location>
        <begin position="139"/>
        <end position="160"/>
    </location>
</feature>
<name>A0ABR4T5H2_9ACTN</name>
<dbReference type="EMBL" id="JJMG01000088">
    <property type="protein sequence ID" value="KEG42117.1"/>
    <property type="molecule type" value="Genomic_DNA"/>
</dbReference>